<sequence>MVRLSDWWQTRILEQERLRFSAGDWEQAWASLPLLRNLGSAETERLADLALLFLRDKSLEPAQGLLLTAPMRLMIALQACLPVLELGLDWYRGWYAVILYPDAFVPAREVMDEDGLVWLDNEAKSGEAWEQGPVILSWADVEAGLELDGYNVVIHELAHKLDMRDGVANGCPPLHDDMSAVAWKAAFSRAYDALCRQVDADEETVIDPYAAESPAEFFAVVSESFFEVSALLVSEYPDVYAQLRAFYRQDPLRRHGSGEPACRFVPGR</sequence>
<name>A0A4R3MXL1_9GAMM</name>
<keyword evidence="2" id="KW-1185">Reference proteome</keyword>
<comment type="caution">
    <text evidence="1">The sequence shown here is derived from an EMBL/GenBank/DDBJ whole genome shotgun (WGS) entry which is preliminary data.</text>
</comment>
<evidence type="ECO:0000313" key="2">
    <source>
        <dbReference type="Proteomes" id="UP000295717"/>
    </source>
</evidence>
<dbReference type="Pfam" id="PF06167">
    <property type="entry name" value="Peptidase_M90"/>
    <property type="match status" value="1"/>
</dbReference>
<accession>A0A4R3MXL1</accession>
<dbReference type="Proteomes" id="UP000295717">
    <property type="component" value="Unassembled WGS sequence"/>
</dbReference>
<dbReference type="InterPro" id="IPR042252">
    <property type="entry name" value="MtfA_N"/>
</dbReference>
<dbReference type="GO" id="GO:0005829">
    <property type="term" value="C:cytosol"/>
    <property type="evidence" value="ECO:0007669"/>
    <property type="project" value="TreeGrafter"/>
</dbReference>
<dbReference type="InterPro" id="IPR024079">
    <property type="entry name" value="MetalloPept_cat_dom_sf"/>
</dbReference>
<dbReference type="GO" id="GO:0008237">
    <property type="term" value="F:metallopeptidase activity"/>
    <property type="evidence" value="ECO:0007669"/>
    <property type="project" value="InterPro"/>
</dbReference>
<dbReference type="EMBL" id="SMAO01000010">
    <property type="protein sequence ID" value="TCT19019.1"/>
    <property type="molecule type" value="Genomic_DNA"/>
</dbReference>
<reference evidence="1 2" key="1">
    <citation type="submission" date="2019-03" db="EMBL/GenBank/DDBJ databases">
        <title>Genomic Encyclopedia of Type Strains, Phase IV (KMG-IV): sequencing the most valuable type-strain genomes for metagenomic binning, comparative biology and taxonomic classification.</title>
        <authorList>
            <person name="Goeker M."/>
        </authorList>
    </citation>
    <scope>NUCLEOTIDE SEQUENCE [LARGE SCALE GENOMIC DNA]</scope>
    <source>
        <strain evidence="1 2">DSM 13587</strain>
    </source>
</reference>
<dbReference type="Gene3D" id="1.10.472.150">
    <property type="entry name" value="Glucose-regulated metallo-peptidase M90, N-terminal domain"/>
    <property type="match status" value="1"/>
</dbReference>
<proteinExistence type="predicted"/>
<organism evidence="1 2">
    <name type="scientific">Thiobaca trueperi</name>
    <dbReference type="NCBI Taxonomy" id="127458"/>
    <lineage>
        <taxon>Bacteria</taxon>
        <taxon>Pseudomonadati</taxon>
        <taxon>Pseudomonadota</taxon>
        <taxon>Gammaproteobacteria</taxon>
        <taxon>Chromatiales</taxon>
        <taxon>Chromatiaceae</taxon>
        <taxon>Thiobaca</taxon>
    </lineage>
</organism>
<dbReference type="PANTHER" id="PTHR30164:SF2">
    <property type="entry name" value="PROTEIN MTFA"/>
    <property type="match status" value="1"/>
</dbReference>
<evidence type="ECO:0008006" key="3">
    <source>
        <dbReference type="Google" id="ProtNLM"/>
    </source>
</evidence>
<dbReference type="Gene3D" id="3.40.390.10">
    <property type="entry name" value="Collagenase (Catalytic Domain)"/>
    <property type="match status" value="1"/>
</dbReference>
<dbReference type="GO" id="GO:0004177">
    <property type="term" value="F:aminopeptidase activity"/>
    <property type="evidence" value="ECO:0007669"/>
    <property type="project" value="TreeGrafter"/>
</dbReference>
<dbReference type="FunFam" id="3.40.390.10:FF:000012">
    <property type="entry name" value="Protein MtfA"/>
    <property type="match status" value="1"/>
</dbReference>
<dbReference type="CDD" id="cd20169">
    <property type="entry name" value="Peptidase_M90_mtfA"/>
    <property type="match status" value="1"/>
</dbReference>
<dbReference type="AlphaFoldDB" id="A0A4R3MXL1"/>
<protein>
    <recommendedName>
        <fullName evidence="3">Zinc-dependent peptidase</fullName>
    </recommendedName>
</protein>
<evidence type="ECO:0000313" key="1">
    <source>
        <dbReference type="EMBL" id="TCT19019.1"/>
    </source>
</evidence>
<dbReference type="PANTHER" id="PTHR30164">
    <property type="entry name" value="MTFA PEPTIDASE"/>
    <property type="match status" value="1"/>
</dbReference>
<dbReference type="RefSeq" id="WP_132978376.1">
    <property type="nucleotide sequence ID" value="NZ_SMAO01000010.1"/>
</dbReference>
<dbReference type="SUPFAM" id="SSF55486">
    <property type="entry name" value="Metalloproteases ('zincins'), catalytic domain"/>
    <property type="match status" value="1"/>
</dbReference>
<dbReference type="OrthoDB" id="9786424at2"/>
<gene>
    <name evidence="1" type="ORF">EDC35_11066</name>
</gene>
<dbReference type="InterPro" id="IPR010384">
    <property type="entry name" value="MtfA_fam"/>
</dbReference>